<dbReference type="RefSeq" id="WP_210024824.1">
    <property type="nucleotide sequence ID" value="NZ_JAGINU010000001.1"/>
</dbReference>
<comment type="caution">
    <text evidence="4">The sequence shown here is derived from an EMBL/GenBank/DDBJ whole genome shotgun (WGS) entry which is preliminary data.</text>
</comment>
<dbReference type="GO" id="GO:0047044">
    <property type="term" value="F:androstan-3-alpha,17-beta-diol dehydrogenase (NAD+) activity"/>
    <property type="evidence" value="ECO:0007669"/>
    <property type="project" value="UniProtKB-EC"/>
</dbReference>
<protein>
    <submittedName>
        <fullName evidence="4">3alpha(Or 20beta)-hydroxysteroid dehydrogenase</fullName>
        <ecNumber evidence="4">1.1.1.53</ecNumber>
    </submittedName>
</protein>
<sequence length="246" mass="25234">MAGKIAIVTGAAHGLGAAISRRFVLEGAQVVLADTSERGLEAIQDELGDTAASIRCDVSAEQDVAAAIDRAEAAFGGLDVLVNNAAVGSGSPLTELRMPEWERVLAVNLGGVLHGIRYAAPALRRRGGGAIVNLSSIAARRAMPGLGAYSAAKAGVEAVTRCAAVELRADGIRVNAIAPGLIGTEVARRNEDALLASLRPDYLTRAQGRWGTPDEVAAVAVHLAGDEATFTTGTTYVLDNGATRLA</sequence>
<dbReference type="Proteomes" id="UP001519295">
    <property type="component" value="Unassembled WGS sequence"/>
</dbReference>
<dbReference type="InterPro" id="IPR036291">
    <property type="entry name" value="NAD(P)-bd_dom_sf"/>
</dbReference>
<dbReference type="InterPro" id="IPR057326">
    <property type="entry name" value="KR_dom"/>
</dbReference>
<name>A0ABS4VM08_9PSEU</name>
<accession>A0ABS4VM08</accession>
<dbReference type="EMBL" id="JAGINU010000001">
    <property type="protein sequence ID" value="MBP2364811.1"/>
    <property type="molecule type" value="Genomic_DNA"/>
</dbReference>
<dbReference type="SUPFAM" id="SSF51735">
    <property type="entry name" value="NAD(P)-binding Rossmann-fold domains"/>
    <property type="match status" value="1"/>
</dbReference>
<evidence type="ECO:0000313" key="4">
    <source>
        <dbReference type="EMBL" id="MBP2364811.1"/>
    </source>
</evidence>
<evidence type="ECO:0000256" key="1">
    <source>
        <dbReference type="ARBA" id="ARBA00006484"/>
    </source>
</evidence>
<dbReference type="PROSITE" id="PS00061">
    <property type="entry name" value="ADH_SHORT"/>
    <property type="match status" value="1"/>
</dbReference>
<dbReference type="PRINTS" id="PR00080">
    <property type="entry name" value="SDRFAMILY"/>
</dbReference>
<gene>
    <name evidence="4" type="ORF">JOF36_000507</name>
</gene>
<feature type="domain" description="Ketoreductase" evidence="3">
    <location>
        <begin position="4"/>
        <end position="180"/>
    </location>
</feature>
<proteinExistence type="inferred from homology"/>
<dbReference type="InterPro" id="IPR002347">
    <property type="entry name" value="SDR_fam"/>
</dbReference>
<comment type="similarity">
    <text evidence="1">Belongs to the short-chain dehydrogenases/reductases (SDR) family.</text>
</comment>
<keyword evidence="5" id="KW-1185">Reference proteome</keyword>
<organism evidence="4 5">
    <name type="scientific">Pseudonocardia parietis</name>
    <dbReference type="NCBI Taxonomy" id="570936"/>
    <lineage>
        <taxon>Bacteria</taxon>
        <taxon>Bacillati</taxon>
        <taxon>Actinomycetota</taxon>
        <taxon>Actinomycetes</taxon>
        <taxon>Pseudonocardiales</taxon>
        <taxon>Pseudonocardiaceae</taxon>
        <taxon>Pseudonocardia</taxon>
    </lineage>
</organism>
<dbReference type="Gene3D" id="3.40.50.720">
    <property type="entry name" value="NAD(P)-binding Rossmann-like Domain"/>
    <property type="match status" value="1"/>
</dbReference>
<dbReference type="PANTHER" id="PTHR43669:SF8">
    <property type="entry name" value="SHORT-CHAIN TYPE DEHYDROGENASE_REDUCTASE-RELATED"/>
    <property type="match status" value="1"/>
</dbReference>
<reference evidence="4 5" key="1">
    <citation type="submission" date="2021-03" db="EMBL/GenBank/DDBJ databases">
        <title>Sequencing the genomes of 1000 actinobacteria strains.</title>
        <authorList>
            <person name="Klenk H.-P."/>
        </authorList>
    </citation>
    <scope>NUCLEOTIDE SEQUENCE [LARGE SCALE GENOMIC DNA]</scope>
    <source>
        <strain evidence="4 5">DSM 45256</strain>
    </source>
</reference>
<evidence type="ECO:0000313" key="5">
    <source>
        <dbReference type="Proteomes" id="UP001519295"/>
    </source>
</evidence>
<keyword evidence="2 4" id="KW-0560">Oxidoreductase</keyword>
<dbReference type="InterPro" id="IPR020904">
    <property type="entry name" value="Sc_DH/Rdtase_CS"/>
</dbReference>
<dbReference type="Pfam" id="PF13561">
    <property type="entry name" value="adh_short_C2"/>
    <property type="match status" value="1"/>
</dbReference>
<dbReference type="PANTHER" id="PTHR43669">
    <property type="entry name" value="5-KETO-D-GLUCONATE 5-REDUCTASE"/>
    <property type="match status" value="1"/>
</dbReference>
<evidence type="ECO:0000259" key="3">
    <source>
        <dbReference type="SMART" id="SM00822"/>
    </source>
</evidence>
<dbReference type="EC" id="1.1.1.53" evidence="4"/>
<dbReference type="SMART" id="SM00822">
    <property type="entry name" value="PKS_KR"/>
    <property type="match status" value="1"/>
</dbReference>
<dbReference type="PRINTS" id="PR00081">
    <property type="entry name" value="GDHRDH"/>
</dbReference>
<dbReference type="CDD" id="cd05233">
    <property type="entry name" value="SDR_c"/>
    <property type="match status" value="1"/>
</dbReference>
<evidence type="ECO:0000256" key="2">
    <source>
        <dbReference type="ARBA" id="ARBA00023002"/>
    </source>
</evidence>